<dbReference type="GO" id="GO:0003959">
    <property type="term" value="F:NADPH dehydrogenase activity"/>
    <property type="evidence" value="ECO:0007669"/>
    <property type="project" value="InterPro"/>
</dbReference>
<reference evidence="7" key="1">
    <citation type="submission" date="2020-08" db="EMBL/GenBank/DDBJ databases">
        <title>Genome public.</title>
        <authorList>
            <person name="Liu C."/>
            <person name="Sun Q."/>
        </authorList>
    </citation>
    <scope>NUCLEOTIDE SEQUENCE</scope>
    <source>
        <strain evidence="7">NSJ-44</strain>
    </source>
</reference>
<dbReference type="SUPFAM" id="SSF51395">
    <property type="entry name" value="FMN-linked oxidoreductases"/>
    <property type="match status" value="1"/>
</dbReference>
<dbReference type="Proteomes" id="UP000654279">
    <property type="component" value="Unassembled WGS sequence"/>
</dbReference>
<evidence type="ECO:0000256" key="5">
    <source>
        <dbReference type="ARBA" id="ARBA00023002"/>
    </source>
</evidence>
<feature type="domain" description="NADH:flavin oxidoreductase/NADH oxidase N-terminal" evidence="6">
    <location>
        <begin position="3"/>
        <end position="320"/>
    </location>
</feature>
<evidence type="ECO:0000259" key="6">
    <source>
        <dbReference type="Pfam" id="PF00724"/>
    </source>
</evidence>
<keyword evidence="3" id="KW-0288">FMN</keyword>
<dbReference type="InterPro" id="IPR001155">
    <property type="entry name" value="OxRdtase_FMN_N"/>
</dbReference>
<accession>A0A926D297</accession>
<comment type="caution">
    <text evidence="7">The sequence shown here is derived from an EMBL/GenBank/DDBJ whole genome shotgun (WGS) entry which is preliminary data.</text>
</comment>
<sequence length="353" mass="37955">MNQLFETFTLKGRTAPNRLMLPPMLTRRDDRELNGRADAGHVAHYGARARGGAGLVVVECTAIAPEARLGRGELGLWEDGQIEGMAAIARAVKAAGSLCFVQLHHAGFKAAATVTDDLTAPSDCEREGRKARALRAEEIETIIGQFVAAARRAHAAGMDGVELHGCHEYLLNEFTSPTYNTRTDAYAGYALPLRVLREVKDALPEDFIVGYRMGVNDNDFDAGVKLAQALEQAGADYLSVSAGLGPVPDSVPEDFGYNWFVYGASLVHAAVKVPVVAVNSIRTPEQAKGVITRDLADIVAVGRAFLADENFGARARAGEPVNPCYGCPGGCNWLKGRDCPALLRAKRKERDHV</sequence>
<evidence type="ECO:0000313" key="7">
    <source>
        <dbReference type="EMBL" id="MBC8529634.1"/>
    </source>
</evidence>
<dbReference type="PANTHER" id="PTHR43303:SF4">
    <property type="entry name" value="NADPH DEHYDROGENASE C23G7.10C-RELATED"/>
    <property type="match status" value="1"/>
</dbReference>
<name>A0A926D297_9FIRM</name>
<dbReference type="RefSeq" id="WP_249285448.1">
    <property type="nucleotide sequence ID" value="NZ_JACRSO010000003.1"/>
</dbReference>
<dbReference type="InterPro" id="IPR044152">
    <property type="entry name" value="YqjM-like"/>
</dbReference>
<dbReference type="InterPro" id="IPR013785">
    <property type="entry name" value="Aldolase_TIM"/>
</dbReference>
<dbReference type="AlphaFoldDB" id="A0A926D297"/>
<dbReference type="Gene3D" id="3.20.20.70">
    <property type="entry name" value="Aldolase class I"/>
    <property type="match status" value="1"/>
</dbReference>
<proteinExistence type="predicted"/>
<dbReference type="GO" id="GO:0050661">
    <property type="term" value="F:NADP binding"/>
    <property type="evidence" value="ECO:0007669"/>
    <property type="project" value="InterPro"/>
</dbReference>
<keyword evidence="4" id="KW-0521">NADP</keyword>
<keyword evidence="5" id="KW-0560">Oxidoreductase</keyword>
<evidence type="ECO:0000256" key="4">
    <source>
        <dbReference type="ARBA" id="ARBA00022857"/>
    </source>
</evidence>
<organism evidence="7 8">
    <name type="scientific">Luoshenia tenuis</name>
    <dbReference type="NCBI Taxonomy" id="2763654"/>
    <lineage>
        <taxon>Bacteria</taxon>
        <taxon>Bacillati</taxon>
        <taxon>Bacillota</taxon>
        <taxon>Clostridia</taxon>
        <taxon>Christensenellales</taxon>
        <taxon>Christensenellaceae</taxon>
        <taxon>Luoshenia</taxon>
    </lineage>
</organism>
<dbReference type="EMBL" id="JACRSO010000003">
    <property type="protein sequence ID" value="MBC8529634.1"/>
    <property type="molecule type" value="Genomic_DNA"/>
</dbReference>
<comment type="cofactor">
    <cofactor evidence="1">
        <name>FMN</name>
        <dbReference type="ChEBI" id="CHEBI:58210"/>
    </cofactor>
</comment>
<dbReference type="PANTHER" id="PTHR43303">
    <property type="entry name" value="NADPH DEHYDROGENASE C23G7.10C-RELATED"/>
    <property type="match status" value="1"/>
</dbReference>
<keyword evidence="2" id="KW-0285">Flavoprotein</keyword>
<keyword evidence="8" id="KW-1185">Reference proteome</keyword>
<evidence type="ECO:0000256" key="2">
    <source>
        <dbReference type="ARBA" id="ARBA00022630"/>
    </source>
</evidence>
<evidence type="ECO:0000256" key="3">
    <source>
        <dbReference type="ARBA" id="ARBA00022643"/>
    </source>
</evidence>
<dbReference type="GO" id="GO:0010181">
    <property type="term" value="F:FMN binding"/>
    <property type="evidence" value="ECO:0007669"/>
    <property type="project" value="InterPro"/>
</dbReference>
<protein>
    <recommendedName>
        <fullName evidence="6">NADH:flavin oxidoreductase/NADH oxidase N-terminal domain-containing protein</fullName>
    </recommendedName>
</protein>
<dbReference type="Pfam" id="PF00724">
    <property type="entry name" value="Oxidored_FMN"/>
    <property type="match status" value="1"/>
</dbReference>
<evidence type="ECO:0000256" key="1">
    <source>
        <dbReference type="ARBA" id="ARBA00001917"/>
    </source>
</evidence>
<evidence type="ECO:0000313" key="8">
    <source>
        <dbReference type="Proteomes" id="UP000654279"/>
    </source>
</evidence>
<gene>
    <name evidence="7" type="ORF">H8699_09365</name>
</gene>